<proteinExistence type="predicted"/>
<dbReference type="InterPro" id="IPR050508">
    <property type="entry name" value="Methyltransf_Superfamily"/>
</dbReference>
<dbReference type="Gene3D" id="3.40.50.150">
    <property type="entry name" value="Vaccinia Virus protein VP39"/>
    <property type="match status" value="1"/>
</dbReference>
<dbReference type="EMBL" id="SHKY01000001">
    <property type="protein sequence ID" value="RZU49054.1"/>
    <property type="molecule type" value="Genomic_DNA"/>
</dbReference>
<dbReference type="OrthoDB" id="189743at2"/>
<gene>
    <name evidence="2" type="ORF">EV385_0789</name>
</gene>
<name>A0A4Q7ZFF6_9ACTN</name>
<dbReference type="Pfam" id="PF08241">
    <property type="entry name" value="Methyltransf_11"/>
    <property type="match status" value="1"/>
</dbReference>
<evidence type="ECO:0000313" key="3">
    <source>
        <dbReference type="Proteomes" id="UP000292564"/>
    </source>
</evidence>
<dbReference type="GO" id="GO:0008757">
    <property type="term" value="F:S-adenosylmethionine-dependent methyltransferase activity"/>
    <property type="evidence" value="ECO:0007669"/>
    <property type="project" value="InterPro"/>
</dbReference>
<comment type="caution">
    <text evidence="2">The sequence shown here is derived from an EMBL/GenBank/DDBJ whole genome shotgun (WGS) entry which is preliminary data.</text>
</comment>
<dbReference type="AlphaFoldDB" id="A0A4Q7ZFF6"/>
<reference evidence="2 3" key="1">
    <citation type="submission" date="2019-02" db="EMBL/GenBank/DDBJ databases">
        <title>Sequencing the genomes of 1000 actinobacteria strains.</title>
        <authorList>
            <person name="Klenk H.-P."/>
        </authorList>
    </citation>
    <scope>NUCLEOTIDE SEQUENCE [LARGE SCALE GENOMIC DNA]</scope>
    <source>
        <strain evidence="2 3">DSM 45162</strain>
    </source>
</reference>
<evidence type="ECO:0000313" key="2">
    <source>
        <dbReference type="EMBL" id="RZU49054.1"/>
    </source>
</evidence>
<evidence type="ECO:0000259" key="1">
    <source>
        <dbReference type="Pfam" id="PF08241"/>
    </source>
</evidence>
<organism evidence="2 3">
    <name type="scientific">Krasilnikovia cinnamomea</name>
    <dbReference type="NCBI Taxonomy" id="349313"/>
    <lineage>
        <taxon>Bacteria</taxon>
        <taxon>Bacillati</taxon>
        <taxon>Actinomycetota</taxon>
        <taxon>Actinomycetes</taxon>
        <taxon>Micromonosporales</taxon>
        <taxon>Micromonosporaceae</taxon>
        <taxon>Krasilnikovia</taxon>
    </lineage>
</organism>
<feature type="domain" description="Methyltransferase type 11" evidence="1">
    <location>
        <begin position="47"/>
        <end position="134"/>
    </location>
</feature>
<accession>A0A4Q7ZFF6</accession>
<sequence>MAPSAAYDEIADWYETEFLPQQADTDPLGIRQALTTLLGPGTGGTCLEVGCGTGIHAAQIRMLGWHPAGVDLSAGMLRHARGRLPVARADAVRLPLRDARLDAVVAVMVHTDMPDYPAVLREAARVLRPGGAFVHIGVHPAFCGGFADRVDPAAVVIRPGYLDGRWTKQSWTTEGVRGKVGATHLPLPALLHAFLDAGLEFVRFAEGGAPVPIVLATRAVKRDSREGRSVRI</sequence>
<keyword evidence="2" id="KW-0830">Ubiquinone</keyword>
<dbReference type="SUPFAM" id="SSF53335">
    <property type="entry name" value="S-adenosyl-L-methionine-dependent methyltransferases"/>
    <property type="match status" value="1"/>
</dbReference>
<protein>
    <submittedName>
        <fullName evidence="2">Ubiquinone/menaquinone biosynthesis C-methylase UbiE</fullName>
    </submittedName>
</protein>
<dbReference type="RefSeq" id="WP_130508193.1">
    <property type="nucleotide sequence ID" value="NZ_SHKY01000001.1"/>
</dbReference>
<keyword evidence="2" id="KW-0808">Transferase</keyword>
<dbReference type="InterPro" id="IPR029063">
    <property type="entry name" value="SAM-dependent_MTases_sf"/>
</dbReference>
<dbReference type="Proteomes" id="UP000292564">
    <property type="component" value="Unassembled WGS sequence"/>
</dbReference>
<dbReference type="GO" id="GO:0032259">
    <property type="term" value="P:methylation"/>
    <property type="evidence" value="ECO:0007669"/>
    <property type="project" value="UniProtKB-KW"/>
</dbReference>
<keyword evidence="3" id="KW-1185">Reference proteome</keyword>
<keyword evidence="2" id="KW-0489">Methyltransferase</keyword>
<dbReference type="InterPro" id="IPR013216">
    <property type="entry name" value="Methyltransf_11"/>
</dbReference>
<dbReference type="PANTHER" id="PTHR42912">
    <property type="entry name" value="METHYLTRANSFERASE"/>
    <property type="match status" value="1"/>
</dbReference>
<dbReference type="CDD" id="cd02440">
    <property type="entry name" value="AdoMet_MTases"/>
    <property type="match status" value="1"/>
</dbReference>